<gene>
    <name evidence="4" type="primary">LOC108666022</name>
</gene>
<dbReference type="KEGG" id="hazt:108666022"/>
<sequence length="242" mass="27038">MDYQVQTQQPMPGGMNWAPVPLAPMPSYSPALAYLATVDQLVVEQKKELVEIVLGYESANKYEVKNSQGQTIFMALEDSDCCSRNLCGNLRPLDIKIIDCNQTEVMKLVRPLACQGCCFPCCLQTMDVECPPGTVVGRIEQQWSILTPKFDIKNEAGETVLKIKGPIFQCNFCGDVEFEILSVDGDTQVGKISKQWAGLLKEMFTDAEHFGINFPLDLDVKVKATLLGALFLIDFLYFEFNK</sequence>
<dbReference type="PANTHER" id="PTHR23248">
    <property type="entry name" value="PHOSPHOLIPID SCRAMBLASE-RELATED"/>
    <property type="match status" value="1"/>
</dbReference>
<dbReference type="SUPFAM" id="SSF54518">
    <property type="entry name" value="Tubby C-terminal domain-like"/>
    <property type="match status" value="1"/>
</dbReference>
<comment type="function">
    <text evidence="2">May mediate accelerated ATP-independent bidirectional transbilayer migration of phospholipids upon binding calcium ions that results in a loss of phospholipid asymmetry in the plasma membrane.</text>
</comment>
<evidence type="ECO:0000256" key="1">
    <source>
        <dbReference type="ARBA" id="ARBA00005350"/>
    </source>
</evidence>
<evidence type="ECO:0000313" key="4">
    <source>
        <dbReference type="RefSeq" id="XP_018008319.1"/>
    </source>
</evidence>
<comment type="cofactor">
    <cofactor evidence="2">
        <name>Ca(2+)</name>
        <dbReference type="ChEBI" id="CHEBI:29108"/>
    </cofactor>
</comment>
<dbReference type="PANTHER" id="PTHR23248:SF9">
    <property type="entry name" value="PHOSPHOLIPID SCRAMBLASE"/>
    <property type="match status" value="1"/>
</dbReference>
<proteinExistence type="inferred from homology"/>
<dbReference type="AlphaFoldDB" id="A0A8B7N4X2"/>
<dbReference type="OMA" id="WHPLSPK"/>
<organism evidence="3 4">
    <name type="scientific">Hyalella azteca</name>
    <name type="common">Amphipod</name>
    <dbReference type="NCBI Taxonomy" id="294128"/>
    <lineage>
        <taxon>Eukaryota</taxon>
        <taxon>Metazoa</taxon>
        <taxon>Ecdysozoa</taxon>
        <taxon>Arthropoda</taxon>
        <taxon>Crustacea</taxon>
        <taxon>Multicrustacea</taxon>
        <taxon>Malacostraca</taxon>
        <taxon>Eumalacostraca</taxon>
        <taxon>Peracarida</taxon>
        <taxon>Amphipoda</taxon>
        <taxon>Senticaudata</taxon>
        <taxon>Talitrida</taxon>
        <taxon>Talitroidea</taxon>
        <taxon>Hyalellidae</taxon>
        <taxon>Hyalella</taxon>
    </lineage>
</organism>
<dbReference type="GO" id="GO:0017128">
    <property type="term" value="F:phospholipid scramblase activity"/>
    <property type="evidence" value="ECO:0007669"/>
    <property type="project" value="InterPro"/>
</dbReference>
<dbReference type="OrthoDB" id="191150at2759"/>
<protein>
    <recommendedName>
        <fullName evidence="2">Phospholipid scramblase</fullName>
    </recommendedName>
</protein>
<keyword evidence="2" id="KW-0106">Calcium</keyword>
<comment type="similarity">
    <text evidence="1 2">Belongs to the phospholipid scramblase family.</text>
</comment>
<evidence type="ECO:0000256" key="2">
    <source>
        <dbReference type="RuleBase" id="RU363116"/>
    </source>
</evidence>
<dbReference type="Pfam" id="PF03803">
    <property type="entry name" value="Scramblase"/>
    <property type="match status" value="1"/>
</dbReference>
<name>A0A8B7N4X2_HYAAZ</name>
<accession>A0A8B7N4X2</accession>
<dbReference type="InterPro" id="IPR005552">
    <property type="entry name" value="Scramblase"/>
</dbReference>
<dbReference type="Proteomes" id="UP000694843">
    <property type="component" value="Unplaced"/>
</dbReference>
<dbReference type="GO" id="GO:0005886">
    <property type="term" value="C:plasma membrane"/>
    <property type="evidence" value="ECO:0007669"/>
    <property type="project" value="TreeGrafter"/>
</dbReference>
<dbReference type="RefSeq" id="XP_018008319.1">
    <property type="nucleotide sequence ID" value="XM_018152830.2"/>
</dbReference>
<keyword evidence="2" id="KW-0449">Lipoprotein</keyword>
<evidence type="ECO:0000313" key="3">
    <source>
        <dbReference type="Proteomes" id="UP000694843"/>
    </source>
</evidence>
<dbReference type="InterPro" id="IPR025659">
    <property type="entry name" value="Tubby-like_C"/>
</dbReference>
<keyword evidence="2" id="KW-0564">Palmitate</keyword>
<dbReference type="GeneID" id="108666022"/>
<keyword evidence="3" id="KW-1185">Reference proteome</keyword>
<reference evidence="4" key="1">
    <citation type="submission" date="2025-08" db="UniProtKB">
        <authorList>
            <consortium name="RefSeq"/>
        </authorList>
    </citation>
    <scope>IDENTIFICATION</scope>
    <source>
        <tissue evidence="4">Whole organism</tissue>
    </source>
</reference>